<proteinExistence type="predicted"/>
<sequence length="82" mass="8964">MVVFTNTEFTFYREGQRTVYGNYTYGTGSICGISTSVPVIRFAYVNANSTLQAAKATVTGNTLVLDYGGPCDAPINTYKRVF</sequence>
<dbReference type="RefSeq" id="WP_380205438.1">
    <property type="nucleotide sequence ID" value="NZ_JBHTEK010000001.1"/>
</dbReference>
<reference evidence="2" key="1">
    <citation type="journal article" date="2019" name="Int. J. Syst. Evol. Microbiol.">
        <title>The Global Catalogue of Microorganisms (GCM) 10K type strain sequencing project: providing services to taxonomists for standard genome sequencing and annotation.</title>
        <authorList>
            <consortium name="The Broad Institute Genomics Platform"/>
            <consortium name="The Broad Institute Genome Sequencing Center for Infectious Disease"/>
            <person name="Wu L."/>
            <person name="Ma J."/>
        </authorList>
    </citation>
    <scope>NUCLEOTIDE SEQUENCE [LARGE SCALE GENOMIC DNA]</scope>
    <source>
        <strain evidence="2">JCM 19635</strain>
    </source>
</reference>
<dbReference type="EMBL" id="JBHTEK010000001">
    <property type="protein sequence ID" value="MFC7669967.1"/>
    <property type="molecule type" value="Genomic_DNA"/>
</dbReference>
<evidence type="ECO:0000313" key="1">
    <source>
        <dbReference type="EMBL" id="MFC7669967.1"/>
    </source>
</evidence>
<keyword evidence="2" id="KW-1185">Reference proteome</keyword>
<name>A0ABW2UBZ8_9BACT</name>
<protein>
    <submittedName>
        <fullName evidence="1">Uncharacterized protein</fullName>
    </submittedName>
</protein>
<organism evidence="1 2">
    <name type="scientific">Hymenobacter humi</name>
    <dbReference type="NCBI Taxonomy" id="1411620"/>
    <lineage>
        <taxon>Bacteria</taxon>
        <taxon>Pseudomonadati</taxon>
        <taxon>Bacteroidota</taxon>
        <taxon>Cytophagia</taxon>
        <taxon>Cytophagales</taxon>
        <taxon>Hymenobacteraceae</taxon>
        <taxon>Hymenobacter</taxon>
    </lineage>
</organism>
<comment type="caution">
    <text evidence="1">The sequence shown here is derived from an EMBL/GenBank/DDBJ whole genome shotgun (WGS) entry which is preliminary data.</text>
</comment>
<evidence type="ECO:0000313" key="2">
    <source>
        <dbReference type="Proteomes" id="UP001596513"/>
    </source>
</evidence>
<dbReference type="Proteomes" id="UP001596513">
    <property type="component" value="Unassembled WGS sequence"/>
</dbReference>
<gene>
    <name evidence="1" type="ORF">ACFQT0_23325</name>
</gene>
<accession>A0ABW2UBZ8</accession>